<keyword evidence="2" id="KW-1185">Reference proteome</keyword>
<sequence length="76" mass="8430">MWVSAKWISANDNDVHDVYSDAAQAAVESGNRNIVDIFSIHSASNDTDSSIPIIPLWAFRPFINNTVKRGVNEFHG</sequence>
<dbReference type="EMBL" id="JAAMPC010000010">
    <property type="protein sequence ID" value="KAG2290464.1"/>
    <property type="molecule type" value="Genomic_DNA"/>
</dbReference>
<reference evidence="1 2" key="1">
    <citation type="submission" date="2020-02" db="EMBL/GenBank/DDBJ databases">
        <authorList>
            <person name="Ma Q."/>
            <person name="Huang Y."/>
            <person name="Song X."/>
            <person name="Pei D."/>
        </authorList>
    </citation>
    <scope>NUCLEOTIDE SEQUENCE [LARGE SCALE GENOMIC DNA]</scope>
    <source>
        <strain evidence="1">Sxm20200214</strain>
        <tissue evidence="1">Leaf</tissue>
    </source>
</reference>
<evidence type="ECO:0000313" key="2">
    <source>
        <dbReference type="Proteomes" id="UP000886595"/>
    </source>
</evidence>
<name>A0A8X7RK24_BRACI</name>
<evidence type="ECO:0000313" key="1">
    <source>
        <dbReference type="EMBL" id="KAG2290464.1"/>
    </source>
</evidence>
<proteinExistence type="predicted"/>
<organism evidence="1 2">
    <name type="scientific">Brassica carinata</name>
    <name type="common">Ethiopian mustard</name>
    <name type="synonym">Abyssinian cabbage</name>
    <dbReference type="NCBI Taxonomy" id="52824"/>
    <lineage>
        <taxon>Eukaryota</taxon>
        <taxon>Viridiplantae</taxon>
        <taxon>Streptophyta</taxon>
        <taxon>Embryophyta</taxon>
        <taxon>Tracheophyta</taxon>
        <taxon>Spermatophyta</taxon>
        <taxon>Magnoliopsida</taxon>
        <taxon>eudicotyledons</taxon>
        <taxon>Gunneridae</taxon>
        <taxon>Pentapetalae</taxon>
        <taxon>rosids</taxon>
        <taxon>malvids</taxon>
        <taxon>Brassicales</taxon>
        <taxon>Brassicaceae</taxon>
        <taxon>Brassiceae</taxon>
        <taxon>Brassica</taxon>
    </lineage>
</organism>
<comment type="caution">
    <text evidence="1">The sequence shown here is derived from an EMBL/GenBank/DDBJ whole genome shotgun (WGS) entry which is preliminary data.</text>
</comment>
<protein>
    <submittedName>
        <fullName evidence="1">Uncharacterized protein</fullName>
    </submittedName>
</protein>
<gene>
    <name evidence="1" type="ORF">Bca52824_050068</name>
</gene>
<dbReference type="Proteomes" id="UP000886595">
    <property type="component" value="Unassembled WGS sequence"/>
</dbReference>
<dbReference type="AlphaFoldDB" id="A0A8X7RK24"/>
<accession>A0A8X7RK24</accession>